<accession>A0A2C9UY91</accession>
<keyword evidence="3" id="KW-0963">Cytoplasm</keyword>
<evidence type="ECO:0000256" key="4">
    <source>
        <dbReference type="ARBA" id="ARBA00023242"/>
    </source>
</evidence>
<evidence type="ECO:0000313" key="7">
    <source>
        <dbReference type="Proteomes" id="UP000091857"/>
    </source>
</evidence>
<dbReference type="Proteomes" id="UP000091857">
    <property type="component" value="Chromosome 11"/>
</dbReference>
<dbReference type="PANTHER" id="PTHR18829:SF0">
    <property type="entry name" value="PROTEIN YAE1 HOMOLOG"/>
    <property type="match status" value="1"/>
</dbReference>
<keyword evidence="7" id="KW-1185">Reference proteome</keyword>
<protein>
    <recommendedName>
        <fullName evidence="5">Essential protein Yae1 N-terminal domain-containing protein</fullName>
    </recommendedName>
</protein>
<dbReference type="InterPro" id="IPR019191">
    <property type="entry name" value="Essential_protein_Yae1_N"/>
</dbReference>
<evidence type="ECO:0000256" key="3">
    <source>
        <dbReference type="ARBA" id="ARBA00022490"/>
    </source>
</evidence>
<dbReference type="InterPro" id="IPR038881">
    <property type="entry name" value="Yae1-like"/>
</dbReference>
<evidence type="ECO:0000256" key="2">
    <source>
        <dbReference type="ARBA" id="ARBA00004496"/>
    </source>
</evidence>
<evidence type="ECO:0000259" key="5">
    <source>
        <dbReference type="Pfam" id="PF09811"/>
    </source>
</evidence>
<dbReference type="Gramene" id="Manes.11G002700.2.v8.1">
    <property type="protein sequence ID" value="Manes.11G002700.2.v8.1.CDS"/>
    <property type="gene ID" value="Manes.11G002700.v8.1"/>
</dbReference>
<name>A0A2C9UY91_MANES</name>
<keyword evidence="4" id="KW-0539">Nucleus</keyword>
<proteinExistence type="predicted"/>
<dbReference type="GO" id="GO:0005634">
    <property type="term" value="C:nucleus"/>
    <property type="evidence" value="ECO:0007669"/>
    <property type="project" value="UniProtKB-SubCell"/>
</dbReference>
<gene>
    <name evidence="6" type="ORF">MANES_11G002700v8</name>
</gene>
<dbReference type="STRING" id="3983.A0A2C9UY91"/>
<sequence length="206" mass="23182">MENSFAQELYSESLHLSKVELGSSQAANCDLQDDDGSFWGGSDEELDKSSDLDREWERRRDQFHTIGYRDGLIAGKEAIAQDGFNIGFKESVLEGYNWGIVRGITSALACLPEQFKERLIETRETINKFRTLYETVHSLSTTDALKMFHDDKMAKKIVEESEHPNATSEMESFQSDGADCSLDSYVVKLQSLVLESPAIESHLLGK</sequence>
<dbReference type="GO" id="GO:0005737">
    <property type="term" value="C:cytoplasm"/>
    <property type="evidence" value="ECO:0007669"/>
    <property type="project" value="UniProtKB-SubCell"/>
</dbReference>
<dbReference type="EMBL" id="CM004397">
    <property type="protein sequence ID" value="OAY36195.1"/>
    <property type="molecule type" value="Genomic_DNA"/>
</dbReference>
<organism evidence="6 7">
    <name type="scientific">Manihot esculenta</name>
    <name type="common">Cassava</name>
    <name type="synonym">Jatropha manihot</name>
    <dbReference type="NCBI Taxonomy" id="3983"/>
    <lineage>
        <taxon>Eukaryota</taxon>
        <taxon>Viridiplantae</taxon>
        <taxon>Streptophyta</taxon>
        <taxon>Embryophyta</taxon>
        <taxon>Tracheophyta</taxon>
        <taxon>Spermatophyta</taxon>
        <taxon>Magnoliopsida</taxon>
        <taxon>eudicotyledons</taxon>
        <taxon>Gunneridae</taxon>
        <taxon>Pentapetalae</taxon>
        <taxon>rosids</taxon>
        <taxon>fabids</taxon>
        <taxon>Malpighiales</taxon>
        <taxon>Euphorbiaceae</taxon>
        <taxon>Crotonoideae</taxon>
        <taxon>Manihoteae</taxon>
        <taxon>Manihot</taxon>
    </lineage>
</organism>
<comment type="caution">
    <text evidence="6">The sequence shown here is derived from an EMBL/GenBank/DDBJ whole genome shotgun (WGS) entry which is preliminary data.</text>
</comment>
<comment type="subcellular location">
    <subcellularLocation>
        <location evidence="2">Cytoplasm</location>
    </subcellularLocation>
    <subcellularLocation>
        <location evidence="1">Nucleus</location>
    </subcellularLocation>
</comment>
<feature type="domain" description="Essential protein Yae1 N-terminal" evidence="5">
    <location>
        <begin position="67"/>
        <end position="104"/>
    </location>
</feature>
<evidence type="ECO:0000313" key="6">
    <source>
        <dbReference type="EMBL" id="OAY36195.1"/>
    </source>
</evidence>
<dbReference type="OrthoDB" id="20086at2759"/>
<evidence type="ECO:0000256" key="1">
    <source>
        <dbReference type="ARBA" id="ARBA00004123"/>
    </source>
</evidence>
<dbReference type="AlphaFoldDB" id="A0A2C9UY91"/>
<reference evidence="7" key="1">
    <citation type="journal article" date="2016" name="Nat. Biotechnol.">
        <title>Sequencing wild and cultivated cassava and related species reveals extensive interspecific hybridization and genetic diversity.</title>
        <authorList>
            <person name="Bredeson J.V."/>
            <person name="Lyons J.B."/>
            <person name="Prochnik S.E."/>
            <person name="Wu G.A."/>
            <person name="Ha C.M."/>
            <person name="Edsinger-Gonzales E."/>
            <person name="Grimwood J."/>
            <person name="Schmutz J."/>
            <person name="Rabbi I.Y."/>
            <person name="Egesi C."/>
            <person name="Nauluvula P."/>
            <person name="Lebot V."/>
            <person name="Ndunguru J."/>
            <person name="Mkamilo G."/>
            <person name="Bart R.S."/>
            <person name="Setter T.L."/>
            <person name="Gleadow R.M."/>
            <person name="Kulakow P."/>
            <person name="Ferguson M.E."/>
            <person name="Rounsley S."/>
            <person name="Rokhsar D.S."/>
        </authorList>
    </citation>
    <scope>NUCLEOTIDE SEQUENCE [LARGE SCALE GENOMIC DNA]</scope>
    <source>
        <strain evidence="7">cv. AM560-2</strain>
    </source>
</reference>
<dbReference type="Pfam" id="PF09811">
    <property type="entry name" value="Yae1_N"/>
    <property type="match status" value="1"/>
</dbReference>
<dbReference type="PANTHER" id="PTHR18829">
    <property type="entry name" value="PROTEIN YAE1 HOMOLOG"/>
    <property type="match status" value="1"/>
</dbReference>